<feature type="compositionally biased region" description="Low complexity" evidence="1">
    <location>
        <begin position="23"/>
        <end position="36"/>
    </location>
</feature>
<dbReference type="AlphaFoldDB" id="A0AAF1BYQ0"/>
<dbReference type="EMBL" id="CP138359">
    <property type="protein sequence ID" value="WPF83041.1"/>
    <property type="molecule type" value="Genomic_DNA"/>
</dbReference>
<dbReference type="RefSeq" id="WP_319158934.1">
    <property type="nucleotide sequence ID" value="NZ_CP138359.1"/>
</dbReference>
<keyword evidence="2" id="KW-0472">Membrane</keyword>
<dbReference type="Proteomes" id="UP001304340">
    <property type="component" value="Chromosome"/>
</dbReference>
<name>A0AAF1BYQ0_9MICO</name>
<gene>
    <name evidence="3" type="ORF">SANBI_000680</name>
</gene>
<sequence length="371" mass="37146">MSENEQTGSAVPGQPPRGEHATRTTTDAAAAEPAPASGMPDIPWTPPPRRGGRGRADGAGAVATDPDSEALSARRTSDDATERDTAEDAQPETRSPAQPTRSARRAAGAGGAAGAVDETPGAHPLDGLDAEPDGTRPDDKTRRRTWVLWAVIGGAVAIVVAAVVLFALLSGDEAEPAAQTVTTTIDVPTPTAEPLDRTGATALVQALPGTVRQFVLGTVEPTDTLDGALEAWTVTYSGQVLGEDGTPVEGADAASDAAPSDGSSSDGAPAEEADESAAAEVPASGTPAFTVTVGQWEDAEQATAGAQALAAELGEPATTEEVTVGGEVTGSLSYYPSGGTTGTAVWTNGTVAIRAVGPSSELVNFATAFGL</sequence>
<reference evidence="4" key="1">
    <citation type="submission" date="2023-11" db="EMBL/GenBank/DDBJ databases">
        <authorList>
            <person name="Helweg L.P."/>
            <person name="Kiel A."/>
            <person name="Hitz F."/>
            <person name="Ruckert-Reed C."/>
            <person name="Busche T."/>
            <person name="Kaltschmidt B."/>
            <person name="Kaltschmidt C."/>
        </authorList>
    </citation>
    <scope>NUCLEOTIDE SEQUENCE [LARGE SCALE GENOMIC DNA]</scope>
    <source>
        <strain evidence="4">4.1</strain>
    </source>
</reference>
<feature type="region of interest" description="Disordered" evidence="1">
    <location>
        <begin position="240"/>
        <end position="285"/>
    </location>
</feature>
<evidence type="ECO:0000313" key="3">
    <source>
        <dbReference type="EMBL" id="WPF83041.1"/>
    </source>
</evidence>
<feature type="compositionally biased region" description="Basic and acidic residues" evidence="1">
    <location>
        <begin position="75"/>
        <end position="86"/>
    </location>
</feature>
<protein>
    <submittedName>
        <fullName evidence="3">Uncharacterized protein</fullName>
    </submittedName>
</protein>
<keyword evidence="4" id="KW-1185">Reference proteome</keyword>
<organism evidence="3 4">
    <name type="scientific">Sanguibacter biliveldensis</name>
    <dbReference type="NCBI Taxonomy" id="3030830"/>
    <lineage>
        <taxon>Bacteria</taxon>
        <taxon>Bacillati</taxon>
        <taxon>Actinomycetota</taxon>
        <taxon>Actinomycetes</taxon>
        <taxon>Micrococcales</taxon>
        <taxon>Sanguibacteraceae</taxon>
        <taxon>Sanguibacter</taxon>
    </lineage>
</organism>
<evidence type="ECO:0000256" key="1">
    <source>
        <dbReference type="SAM" id="MobiDB-lite"/>
    </source>
</evidence>
<dbReference type="KEGG" id="sbil:SANBI_000680"/>
<feature type="transmembrane region" description="Helical" evidence="2">
    <location>
        <begin position="146"/>
        <end position="169"/>
    </location>
</feature>
<accession>A0AAF1BYQ0</accession>
<evidence type="ECO:0000256" key="2">
    <source>
        <dbReference type="SAM" id="Phobius"/>
    </source>
</evidence>
<proteinExistence type="predicted"/>
<keyword evidence="2" id="KW-0812">Transmembrane</keyword>
<feature type="region of interest" description="Disordered" evidence="1">
    <location>
        <begin position="1"/>
        <end position="140"/>
    </location>
</feature>
<feature type="compositionally biased region" description="Low complexity" evidence="1">
    <location>
        <begin position="250"/>
        <end position="268"/>
    </location>
</feature>
<evidence type="ECO:0000313" key="4">
    <source>
        <dbReference type="Proteomes" id="UP001304340"/>
    </source>
</evidence>
<feature type="compositionally biased region" description="Polar residues" evidence="1">
    <location>
        <begin position="92"/>
        <end position="101"/>
    </location>
</feature>
<keyword evidence="2" id="KW-1133">Transmembrane helix</keyword>